<dbReference type="SMART" id="SM00228">
    <property type="entry name" value="PDZ"/>
    <property type="match status" value="1"/>
</dbReference>
<feature type="domain" description="PDZ" evidence="5">
    <location>
        <begin position="242"/>
        <end position="318"/>
    </location>
</feature>
<keyword evidence="3" id="KW-0378">Hydrolase</keyword>
<evidence type="ECO:0000313" key="6">
    <source>
        <dbReference type="EMBL" id="CDO60603.1"/>
    </source>
</evidence>
<gene>
    <name evidence="6" type="ORF">BN1012_Phect2390</name>
</gene>
<evidence type="ECO:0000259" key="5">
    <source>
        <dbReference type="PROSITE" id="PS50106"/>
    </source>
</evidence>
<name>X5MA41_9HYPH</name>
<dbReference type="EMBL" id="HG966617">
    <property type="protein sequence ID" value="CDO60603.1"/>
    <property type="molecule type" value="Genomic_DNA"/>
</dbReference>
<dbReference type="Proteomes" id="UP000032160">
    <property type="component" value="Chromosome I"/>
</dbReference>
<dbReference type="HOGENOM" id="CLU_020120_2_2_5"/>
<dbReference type="InterPro" id="IPR043504">
    <property type="entry name" value="Peptidase_S1_PA_chymotrypsin"/>
</dbReference>
<dbReference type="Gene3D" id="2.30.42.10">
    <property type="match status" value="1"/>
</dbReference>
<dbReference type="InterPro" id="IPR001478">
    <property type="entry name" value="PDZ"/>
</dbReference>
<dbReference type="PRINTS" id="PR00834">
    <property type="entry name" value="PROTEASES2C"/>
</dbReference>
<reference evidence="6 7" key="1">
    <citation type="journal article" date="2014" name="Front. Genet.">
        <title>Genome and metabolic network of "Candidatus Phaeomarinobacter ectocarpi" Ec32, a new candidate genus of Alphaproteobacteria frequently associated with brown algae.</title>
        <authorList>
            <person name="Dittami S.M."/>
            <person name="Barbeyron T."/>
            <person name="Boyen C."/>
            <person name="Cambefort J."/>
            <person name="Collet G."/>
            <person name="Delage L."/>
            <person name="Gobet A."/>
            <person name="Groisillier A."/>
            <person name="Leblanc C."/>
            <person name="Michel G."/>
            <person name="Scornet D."/>
            <person name="Siegel A."/>
            <person name="Tapia J.E."/>
            <person name="Tonon T."/>
        </authorList>
    </citation>
    <scope>NUCLEOTIDE SEQUENCE [LARGE SCALE GENOMIC DNA]</scope>
    <source>
        <strain evidence="6 7">Ec32</strain>
    </source>
</reference>
<keyword evidence="7" id="KW-1185">Reference proteome</keyword>
<dbReference type="PROSITE" id="PS50106">
    <property type="entry name" value="PDZ"/>
    <property type="match status" value="1"/>
</dbReference>
<organism evidence="6 7">
    <name type="scientific">Candidatus Phaeomarinibacter ectocarpi</name>
    <dbReference type="NCBI Taxonomy" id="1458461"/>
    <lineage>
        <taxon>Bacteria</taxon>
        <taxon>Pseudomonadati</taxon>
        <taxon>Pseudomonadota</taxon>
        <taxon>Alphaproteobacteria</taxon>
        <taxon>Hyphomicrobiales</taxon>
        <taxon>Parvibaculaceae</taxon>
        <taxon>Candidatus Phaeomarinibacter</taxon>
    </lineage>
</organism>
<dbReference type="STRING" id="1458461.BN1012_Phect2390"/>
<dbReference type="Pfam" id="PF13365">
    <property type="entry name" value="Trypsin_2"/>
    <property type="match status" value="1"/>
</dbReference>
<dbReference type="RefSeq" id="WP_171815904.1">
    <property type="nucleotide sequence ID" value="NZ_HG966617.1"/>
</dbReference>
<feature type="region of interest" description="Disordered" evidence="4">
    <location>
        <begin position="1"/>
        <end position="22"/>
    </location>
</feature>
<dbReference type="PANTHER" id="PTHR43343:SF3">
    <property type="entry name" value="PROTEASE DO-LIKE 8, CHLOROPLASTIC"/>
    <property type="match status" value="1"/>
</dbReference>
<accession>X5MA41</accession>
<evidence type="ECO:0000256" key="1">
    <source>
        <dbReference type="ARBA" id="ARBA00010541"/>
    </source>
</evidence>
<dbReference type="GO" id="GO:0006508">
    <property type="term" value="P:proteolysis"/>
    <property type="evidence" value="ECO:0007669"/>
    <property type="project" value="UniProtKB-KW"/>
</dbReference>
<dbReference type="GO" id="GO:0004252">
    <property type="term" value="F:serine-type endopeptidase activity"/>
    <property type="evidence" value="ECO:0007669"/>
    <property type="project" value="InterPro"/>
</dbReference>
<feature type="compositionally biased region" description="Basic residues" evidence="4">
    <location>
        <begin position="9"/>
        <end position="19"/>
    </location>
</feature>
<comment type="similarity">
    <text evidence="1">Belongs to the peptidase S1C family.</text>
</comment>
<evidence type="ECO:0000256" key="3">
    <source>
        <dbReference type="ARBA" id="ARBA00022801"/>
    </source>
</evidence>
<dbReference type="AlphaFoldDB" id="X5MA41"/>
<keyword evidence="2 6" id="KW-0645">Protease</keyword>
<evidence type="ECO:0000256" key="4">
    <source>
        <dbReference type="SAM" id="MobiDB-lite"/>
    </source>
</evidence>
<evidence type="ECO:0000313" key="7">
    <source>
        <dbReference type="Proteomes" id="UP000032160"/>
    </source>
</evidence>
<dbReference type="SUPFAM" id="SSF50156">
    <property type="entry name" value="PDZ domain-like"/>
    <property type="match status" value="1"/>
</dbReference>
<dbReference type="InterPro" id="IPR051201">
    <property type="entry name" value="Chloro_Bact_Ser_Proteases"/>
</dbReference>
<dbReference type="SUPFAM" id="SSF50494">
    <property type="entry name" value="Trypsin-like serine proteases"/>
    <property type="match status" value="1"/>
</dbReference>
<dbReference type="Gene3D" id="2.40.10.10">
    <property type="entry name" value="Trypsin-like serine proteases"/>
    <property type="match status" value="2"/>
</dbReference>
<dbReference type="PANTHER" id="PTHR43343">
    <property type="entry name" value="PEPTIDASE S12"/>
    <property type="match status" value="1"/>
</dbReference>
<protein>
    <submittedName>
        <fullName evidence="6">HtrA protease/chaperone protein</fullName>
    </submittedName>
</protein>
<proteinExistence type="inferred from homology"/>
<dbReference type="Pfam" id="PF13180">
    <property type="entry name" value="PDZ_2"/>
    <property type="match status" value="1"/>
</dbReference>
<dbReference type="InterPro" id="IPR036034">
    <property type="entry name" value="PDZ_sf"/>
</dbReference>
<dbReference type="InterPro" id="IPR009003">
    <property type="entry name" value="Peptidase_S1_PA"/>
</dbReference>
<dbReference type="KEGG" id="pect:BN1012_Phect2390"/>
<evidence type="ECO:0000256" key="2">
    <source>
        <dbReference type="ARBA" id="ARBA00022670"/>
    </source>
</evidence>
<dbReference type="InterPro" id="IPR001940">
    <property type="entry name" value="Peptidase_S1C"/>
</dbReference>
<sequence length="331" mass="34583">MGLFSPRNQAKKPNRKRRGSSHDLLDAYSQAVAGAVDAVSASVVHLQVTGRPTQSGLSSGAGSGFVFTSDGYALTNSHVVNGAKSLTAVYPDGREVDADVVGADPDTDVAIVRLPGKHREWAELGDSAALRQGQLVVAIGNPLGFDCTVTTGVISALGRSLRSQSGRLIDDVLQTDAPLNPGNSGGPLVTPDGRVIGINTAVIAGAQGLCFAIASNTAEYVLGEILKYGKVRRSYLGLGAQTIELPQRLRRELNRKVSGAVRVAQFELGSPAAQAGLAPGDVILKFDGEEIGGVDDLHRLLTAERLGKKVKLDVFRDDTVIKVTATPGGRD</sequence>